<evidence type="ECO:0000313" key="2">
    <source>
        <dbReference type="Proteomes" id="UP001168524"/>
    </source>
</evidence>
<dbReference type="EMBL" id="JAUDZE010000003">
    <property type="protein sequence ID" value="MDN0014472.1"/>
    <property type="molecule type" value="Genomic_DNA"/>
</dbReference>
<proteinExistence type="predicted"/>
<name>A0ABT7WP79_9GAMM</name>
<reference evidence="1" key="1">
    <citation type="submission" date="2023-06" db="EMBL/GenBank/DDBJ databases">
        <title>Two novel species of Acinetobacter isolated from motorbike repairing workshop in Vietnam.</title>
        <authorList>
            <person name="Le N.T.T."/>
        </authorList>
    </citation>
    <scope>NUCLEOTIDE SEQUENCE</scope>
    <source>
        <strain evidence="1">VNH17</strain>
    </source>
</reference>
<organism evidence="1 2">
    <name type="scientific">Acinetobacter thutiue</name>
    <dbReference type="NCBI Taxonomy" id="2998078"/>
    <lineage>
        <taxon>Bacteria</taxon>
        <taxon>Pseudomonadati</taxon>
        <taxon>Pseudomonadota</taxon>
        <taxon>Gammaproteobacteria</taxon>
        <taxon>Moraxellales</taxon>
        <taxon>Moraxellaceae</taxon>
        <taxon>Acinetobacter</taxon>
    </lineage>
</organism>
<keyword evidence="2" id="KW-1185">Reference proteome</keyword>
<gene>
    <name evidence="1" type="ORF">QTA56_09515</name>
</gene>
<comment type="caution">
    <text evidence="1">The sequence shown here is derived from an EMBL/GenBank/DDBJ whole genome shotgun (WGS) entry which is preliminary data.</text>
</comment>
<accession>A0ABT7WP79</accession>
<sequence length="113" mass="13402">MKNDIDGINSLFVDYDEVQEVQILFSTEKSAYNLKLILKCNINEIFTNVLLVNFYNIKFLNIQNSGNNFTQWAGLHIRKRDDGWEYCNYEVIQIEEEDVSFSFYSFDYEIISV</sequence>
<dbReference type="Proteomes" id="UP001168524">
    <property type="component" value="Unassembled WGS sequence"/>
</dbReference>
<dbReference type="RefSeq" id="WP_267980733.1">
    <property type="nucleotide sequence ID" value="NZ_JAPQKF010000003.1"/>
</dbReference>
<evidence type="ECO:0000313" key="1">
    <source>
        <dbReference type="EMBL" id="MDN0014472.1"/>
    </source>
</evidence>
<protein>
    <submittedName>
        <fullName evidence="1">Uncharacterized protein</fullName>
    </submittedName>
</protein>